<sequence length="294" mass="30431">MAEQRAVSPTQLDDPQVSAAYQALPDEGPSAELDALILAAAREAVAQPTVVPLRRPRWLVPLSLAASLMLAIGVGWQVQRQQAAHPALQDEGTPDVAMASAAAPELLSGSSPAEAELAPAAPMPAPSAQADAQVAAPVVAARARTVPAAKPAANAESRMKDKVGAAQPEPLAETVTADSESLSQTAPEMAPRASAAPAPKVEAKGGLDARVAANKPEPPKAVELEKKQKAAAPSGYAAPKEESLPPAVWLQQIRQLRQQGKLTEAEQALQRFRKAYPDYAIPPDLLAGRAASAP</sequence>
<gene>
    <name evidence="2" type="ORF">HF682_12545</name>
</gene>
<dbReference type="AlphaFoldDB" id="A0A847SFE7"/>
<feature type="compositionally biased region" description="Low complexity" evidence="1">
    <location>
        <begin position="146"/>
        <end position="155"/>
    </location>
</feature>
<feature type="compositionally biased region" description="Low complexity" evidence="1">
    <location>
        <begin position="105"/>
        <end position="126"/>
    </location>
</feature>
<accession>A0A847SFE7</accession>
<dbReference type="Proteomes" id="UP000587991">
    <property type="component" value="Unassembled WGS sequence"/>
</dbReference>
<organism evidence="2 3">
    <name type="scientific">Leeia aquatica</name>
    <dbReference type="NCBI Taxonomy" id="2725557"/>
    <lineage>
        <taxon>Bacteria</taxon>
        <taxon>Pseudomonadati</taxon>
        <taxon>Pseudomonadota</taxon>
        <taxon>Betaproteobacteria</taxon>
        <taxon>Neisseriales</taxon>
        <taxon>Leeiaceae</taxon>
        <taxon>Leeia</taxon>
    </lineage>
</organism>
<evidence type="ECO:0000256" key="1">
    <source>
        <dbReference type="SAM" id="MobiDB-lite"/>
    </source>
</evidence>
<comment type="caution">
    <text evidence="2">The sequence shown here is derived from an EMBL/GenBank/DDBJ whole genome shotgun (WGS) entry which is preliminary data.</text>
</comment>
<dbReference type="EMBL" id="JABAIM010000002">
    <property type="protein sequence ID" value="NLR75989.1"/>
    <property type="molecule type" value="Genomic_DNA"/>
</dbReference>
<feature type="region of interest" description="Disordered" evidence="1">
    <location>
        <begin position="146"/>
        <end position="243"/>
    </location>
</feature>
<protein>
    <submittedName>
        <fullName evidence="2">Uncharacterized protein</fullName>
    </submittedName>
</protein>
<evidence type="ECO:0000313" key="2">
    <source>
        <dbReference type="EMBL" id="NLR75989.1"/>
    </source>
</evidence>
<feature type="compositionally biased region" description="Polar residues" evidence="1">
    <location>
        <begin position="176"/>
        <end position="186"/>
    </location>
</feature>
<reference evidence="2 3" key="1">
    <citation type="submission" date="2020-04" db="EMBL/GenBank/DDBJ databases">
        <title>Draft genome of Leeia sp. IMCC25680.</title>
        <authorList>
            <person name="Song J."/>
            <person name="Cho J.-C."/>
        </authorList>
    </citation>
    <scope>NUCLEOTIDE SEQUENCE [LARGE SCALE GENOMIC DNA]</scope>
    <source>
        <strain evidence="2 3">IMCC25680</strain>
    </source>
</reference>
<name>A0A847SFE7_9NEIS</name>
<dbReference type="RefSeq" id="WP_168877611.1">
    <property type="nucleotide sequence ID" value="NZ_JABAIM010000002.1"/>
</dbReference>
<evidence type="ECO:0000313" key="3">
    <source>
        <dbReference type="Proteomes" id="UP000587991"/>
    </source>
</evidence>
<feature type="region of interest" description="Disordered" evidence="1">
    <location>
        <begin position="103"/>
        <end position="126"/>
    </location>
</feature>
<keyword evidence="3" id="KW-1185">Reference proteome</keyword>
<proteinExistence type="predicted"/>
<feature type="compositionally biased region" description="Basic and acidic residues" evidence="1">
    <location>
        <begin position="217"/>
        <end position="228"/>
    </location>
</feature>